<evidence type="ECO:0000313" key="3">
    <source>
        <dbReference type="EMBL" id="AMX01858.1"/>
    </source>
</evidence>
<evidence type="ECO:0000259" key="2">
    <source>
        <dbReference type="Pfam" id="PF13372"/>
    </source>
</evidence>
<dbReference type="Gene3D" id="2.40.160.10">
    <property type="entry name" value="Porin"/>
    <property type="match status" value="1"/>
</dbReference>
<keyword evidence="4" id="KW-1185">Reference proteome</keyword>
<feature type="chain" id="PRO_5007509409" description="Alginate export domain-containing protein" evidence="1">
    <location>
        <begin position="28"/>
        <end position="402"/>
    </location>
</feature>
<protein>
    <recommendedName>
        <fullName evidence="2">Alginate export domain-containing protein</fullName>
    </recommendedName>
</protein>
<dbReference type="KEGG" id="mthd:A3224_03985"/>
<evidence type="ECO:0000256" key="1">
    <source>
        <dbReference type="SAM" id="SignalP"/>
    </source>
</evidence>
<dbReference type="Proteomes" id="UP000076077">
    <property type="component" value="Chromosome"/>
</dbReference>
<feature type="domain" description="Alginate export" evidence="2">
    <location>
        <begin position="43"/>
        <end position="171"/>
    </location>
</feature>
<reference evidence="4" key="1">
    <citation type="submission" date="2016-03" db="EMBL/GenBank/DDBJ databases">
        <authorList>
            <person name="Lee Y.-S."/>
            <person name="Choi Y.-L."/>
        </authorList>
    </citation>
    <scope>NUCLEOTIDE SEQUENCE [LARGE SCALE GENOMIC DNA]</scope>
    <source>
        <strain evidence="4">DAU221</strain>
    </source>
</reference>
<evidence type="ECO:0000313" key="4">
    <source>
        <dbReference type="Proteomes" id="UP000076077"/>
    </source>
</evidence>
<accession>A0A143HJI5</accession>
<organism evidence="3 4">
    <name type="scientific">Microbulbifer thermotolerans</name>
    <dbReference type="NCBI Taxonomy" id="252514"/>
    <lineage>
        <taxon>Bacteria</taxon>
        <taxon>Pseudomonadati</taxon>
        <taxon>Pseudomonadota</taxon>
        <taxon>Gammaproteobacteria</taxon>
        <taxon>Cellvibrionales</taxon>
        <taxon>Microbulbiferaceae</taxon>
        <taxon>Microbulbifer</taxon>
    </lineage>
</organism>
<name>A0A143HJI5_MICTH</name>
<dbReference type="GeneID" id="76607213"/>
<dbReference type="InterPro" id="IPR025388">
    <property type="entry name" value="Alginate_export_dom"/>
</dbReference>
<keyword evidence="1" id="KW-0732">Signal</keyword>
<proteinExistence type="predicted"/>
<dbReference type="Pfam" id="PF13372">
    <property type="entry name" value="Alginate_exp"/>
    <property type="match status" value="1"/>
</dbReference>
<dbReference type="RefSeq" id="WP_067151812.1">
    <property type="nucleotide sequence ID" value="NZ_CP014864.1"/>
</dbReference>
<sequence length="402" mass="44235">MLPGNATNTNRALLFCATLTAAMQPLAADREAQTLIDALQNGQLGLSLRYRLESVDQAGFDDQANASTLRSRLSWTSGIYRGLVIGVEMDDVSAVGSDSYNSTTNGNSEYPLVADPEGTEVNRAYLRYARDNYDITAGRQRINLGDQRFVGGVGWRQNEQTFDGYRFRYGNSESLQIDYSYVYRVHRIFGEDSDQGSWDGDIHLFNATYPFAEKQKLHLFFLDVDLDQATNNSSRTLGFTYIADVGILGTRLSYARQSESGESSLDYSATYYLAELSTALGPVNAKLGYEILGSDNGVGFATPLATLHKFQGFADQFLTTPAEGVEDAYLGANAGLAGGRLGITYHRFSAAEGSGDWGSEWDLSYERALSKNLSALVKFASYRAEDYGSDTDKLWLQLVADF</sequence>
<dbReference type="EMBL" id="CP014864">
    <property type="protein sequence ID" value="AMX01858.1"/>
    <property type="molecule type" value="Genomic_DNA"/>
</dbReference>
<gene>
    <name evidence="3" type="ORF">A3224_03985</name>
</gene>
<dbReference type="STRING" id="252514.A3224_03985"/>
<feature type="signal peptide" evidence="1">
    <location>
        <begin position="1"/>
        <end position="27"/>
    </location>
</feature>
<dbReference type="OrthoDB" id="9767539at2"/>
<dbReference type="AlphaFoldDB" id="A0A143HJI5"/>
<dbReference type="InterPro" id="IPR023614">
    <property type="entry name" value="Porin_dom_sf"/>
</dbReference>